<dbReference type="Gene3D" id="3.90.550.10">
    <property type="entry name" value="Spore Coat Polysaccharide Biosynthesis Protein SpsA, Chain A"/>
    <property type="match status" value="1"/>
</dbReference>
<evidence type="ECO:0000256" key="1">
    <source>
        <dbReference type="SAM" id="Phobius"/>
    </source>
</evidence>
<dbReference type="PANTHER" id="PTHR43630:SF2">
    <property type="entry name" value="GLYCOSYLTRANSFERASE"/>
    <property type="match status" value="1"/>
</dbReference>
<keyword evidence="1" id="KW-1133">Transmembrane helix</keyword>
<dbReference type="Proteomes" id="UP001185331">
    <property type="component" value="Unassembled WGS sequence"/>
</dbReference>
<evidence type="ECO:0000313" key="4">
    <source>
        <dbReference type="Proteomes" id="UP001185331"/>
    </source>
</evidence>
<gene>
    <name evidence="3" type="ORF">J2Y00_003215</name>
</gene>
<feature type="domain" description="Glycosyltransferase 2-like" evidence="2">
    <location>
        <begin position="5"/>
        <end position="118"/>
    </location>
</feature>
<keyword evidence="1" id="KW-0472">Membrane</keyword>
<dbReference type="Pfam" id="PF00535">
    <property type="entry name" value="Glycos_transf_2"/>
    <property type="match status" value="1"/>
</dbReference>
<sequence length="281" mass="32653">MSKISVVINTYNEENNIANVIGSVEDWTDEIIVVDMHSSDRTATIALSMGAKVFLHENLGYADPARAFAIAKSSHDWILMLDADEMVPYELSKILKRIMESGDFDAVNIPWINYLFGKHIENTGWGGHQDKHIRFFKKGYVIADSRIHNFLHPIHTARVLDLKLDKNLGIVHFNYKDLNHFVEKMNRYTSIEASKLKSDDKIFLSRLIIVPLMEFFKRLLYRKGYKDGMYGFILSVFMMFYKFLSYAKAYENTMIKNFGNSDKTYKVIASEILKEYENQKV</sequence>
<feature type="transmembrane region" description="Helical" evidence="1">
    <location>
        <begin position="227"/>
        <end position="244"/>
    </location>
</feature>
<dbReference type="EMBL" id="JAVDQK010000008">
    <property type="protein sequence ID" value="MDR6219611.1"/>
    <property type="molecule type" value="Genomic_DNA"/>
</dbReference>
<accession>A0AAE3XE38</accession>
<reference evidence="3" key="1">
    <citation type="submission" date="2023-07" db="EMBL/GenBank/DDBJ databases">
        <title>Sorghum-associated microbial communities from plants grown in Nebraska, USA.</title>
        <authorList>
            <person name="Schachtman D."/>
        </authorList>
    </citation>
    <scope>NUCLEOTIDE SEQUENCE</scope>
    <source>
        <strain evidence="3">BE330</strain>
    </source>
</reference>
<evidence type="ECO:0000313" key="3">
    <source>
        <dbReference type="EMBL" id="MDR6219611.1"/>
    </source>
</evidence>
<dbReference type="RefSeq" id="WP_309855867.1">
    <property type="nucleotide sequence ID" value="NZ_JAVDQJ010000007.1"/>
</dbReference>
<protein>
    <submittedName>
        <fullName evidence="3">Glycosyltransferase involved in cell wall biosynthesis</fullName>
    </submittedName>
</protein>
<dbReference type="SUPFAM" id="SSF53448">
    <property type="entry name" value="Nucleotide-diphospho-sugar transferases"/>
    <property type="match status" value="1"/>
</dbReference>
<organism evidence="3 4">
    <name type="scientific">Deinococcus soli</name>
    <name type="common">ex Cha et al. 2016</name>
    <dbReference type="NCBI Taxonomy" id="1309411"/>
    <lineage>
        <taxon>Bacteria</taxon>
        <taxon>Thermotogati</taxon>
        <taxon>Deinococcota</taxon>
        <taxon>Deinococci</taxon>
        <taxon>Deinococcales</taxon>
        <taxon>Deinococcaceae</taxon>
        <taxon>Deinococcus</taxon>
    </lineage>
</organism>
<dbReference type="AlphaFoldDB" id="A0AAE3XE38"/>
<name>A0AAE3XE38_9DEIO</name>
<proteinExistence type="predicted"/>
<dbReference type="InterPro" id="IPR029044">
    <property type="entry name" value="Nucleotide-diphossugar_trans"/>
</dbReference>
<dbReference type="PANTHER" id="PTHR43630">
    <property type="entry name" value="POLY-BETA-1,6-N-ACETYL-D-GLUCOSAMINE SYNTHASE"/>
    <property type="match status" value="1"/>
</dbReference>
<evidence type="ECO:0000259" key="2">
    <source>
        <dbReference type="Pfam" id="PF00535"/>
    </source>
</evidence>
<dbReference type="CDD" id="cd02511">
    <property type="entry name" value="Beta4Glucosyltransferase"/>
    <property type="match status" value="1"/>
</dbReference>
<dbReference type="InterPro" id="IPR001173">
    <property type="entry name" value="Glyco_trans_2-like"/>
</dbReference>
<keyword evidence="1" id="KW-0812">Transmembrane</keyword>
<comment type="caution">
    <text evidence="3">The sequence shown here is derived from an EMBL/GenBank/DDBJ whole genome shotgun (WGS) entry which is preliminary data.</text>
</comment>